<protein>
    <recommendedName>
        <fullName evidence="5">Ba3-type terminal oxidase subunit CbaD</fullName>
    </recommendedName>
</protein>
<keyword evidence="2" id="KW-0812">Transmembrane</keyword>
<organism evidence="3 4">
    <name type="scientific">Halorubrum rutilum</name>
    <dbReference type="NCBI Taxonomy" id="1364933"/>
    <lineage>
        <taxon>Archaea</taxon>
        <taxon>Methanobacteriati</taxon>
        <taxon>Methanobacteriota</taxon>
        <taxon>Stenosarchaea group</taxon>
        <taxon>Halobacteria</taxon>
        <taxon>Halobacteriales</taxon>
        <taxon>Haloferacaceae</taxon>
        <taxon>Halorubrum</taxon>
    </lineage>
</organism>
<evidence type="ECO:0000313" key="4">
    <source>
        <dbReference type="Proteomes" id="UP001596545"/>
    </source>
</evidence>
<gene>
    <name evidence="3" type="ORF">ACFQMF_02135</name>
</gene>
<evidence type="ECO:0008006" key="5">
    <source>
        <dbReference type="Google" id="ProtNLM"/>
    </source>
</evidence>
<sequence length="59" mass="6386">MAQTETARGATGEASGEGDAEFDPIGTLTLIGIYFVILLLAWVYIYYVEFLGRDLVVVG</sequence>
<keyword evidence="4" id="KW-1185">Reference proteome</keyword>
<reference evidence="3 4" key="1">
    <citation type="journal article" date="2019" name="Int. J. Syst. Evol. Microbiol.">
        <title>The Global Catalogue of Microorganisms (GCM) 10K type strain sequencing project: providing services to taxonomists for standard genome sequencing and annotation.</title>
        <authorList>
            <consortium name="The Broad Institute Genomics Platform"/>
            <consortium name="The Broad Institute Genome Sequencing Center for Infectious Disease"/>
            <person name="Wu L."/>
            <person name="Ma J."/>
        </authorList>
    </citation>
    <scope>NUCLEOTIDE SEQUENCE [LARGE SCALE GENOMIC DNA]</scope>
    <source>
        <strain evidence="3 4">CGMCC 1.12554</strain>
    </source>
</reference>
<dbReference type="Proteomes" id="UP001596545">
    <property type="component" value="Unassembled WGS sequence"/>
</dbReference>
<feature type="region of interest" description="Disordered" evidence="1">
    <location>
        <begin position="1"/>
        <end position="20"/>
    </location>
</feature>
<evidence type="ECO:0000256" key="1">
    <source>
        <dbReference type="SAM" id="MobiDB-lite"/>
    </source>
</evidence>
<feature type="transmembrane region" description="Helical" evidence="2">
    <location>
        <begin position="25"/>
        <end position="47"/>
    </location>
</feature>
<proteinExistence type="predicted"/>
<keyword evidence="2" id="KW-0472">Membrane</keyword>
<dbReference type="EMBL" id="JBHTBL010000001">
    <property type="protein sequence ID" value="MFC7323373.1"/>
    <property type="molecule type" value="Genomic_DNA"/>
</dbReference>
<evidence type="ECO:0000313" key="3">
    <source>
        <dbReference type="EMBL" id="MFC7323373.1"/>
    </source>
</evidence>
<dbReference type="AlphaFoldDB" id="A0ABD6AIF0"/>
<comment type="caution">
    <text evidence="3">The sequence shown here is derived from an EMBL/GenBank/DDBJ whole genome shotgun (WGS) entry which is preliminary data.</text>
</comment>
<dbReference type="RefSeq" id="WP_256407464.1">
    <property type="nucleotide sequence ID" value="NZ_JANHDN010000001.1"/>
</dbReference>
<name>A0ABD6AIF0_9EURY</name>
<keyword evidence="2" id="KW-1133">Transmembrane helix</keyword>
<accession>A0ABD6AIF0</accession>
<evidence type="ECO:0000256" key="2">
    <source>
        <dbReference type="SAM" id="Phobius"/>
    </source>
</evidence>